<evidence type="ECO:0000256" key="1">
    <source>
        <dbReference type="ARBA" id="ARBA00005068"/>
    </source>
</evidence>
<keyword evidence="3" id="KW-0448">Lipopolysaccharide biosynthesis</keyword>
<comment type="pathway">
    <text evidence="2">Glycan metabolism; lacto-N-neotetraose biosynthesis.</text>
</comment>
<proteinExistence type="predicted"/>
<dbReference type="Pfam" id="PF01755">
    <property type="entry name" value="Glyco_transf_25"/>
    <property type="match status" value="1"/>
</dbReference>
<dbReference type="GO" id="GO:0009103">
    <property type="term" value="P:lipopolysaccharide biosynthetic process"/>
    <property type="evidence" value="ECO:0007669"/>
    <property type="project" value="UniProtKB-KW"/>
</dbReference>
<dbReference type="Proteomes" id="UP000183339">
    <property type="component" value="Unassembled WGS sequence"/>
</dbReference>
<evidence type="ECO:0000313" key="5">
    <source>
        <dbReference type="EMBL" id="SET14877.1"/>
    </source>
</evidence>
<keyword evidence="5" id="KW-0808">Transferase</keyword>
<evidence type="ECO:0000313" key="6">
    <source>
        <dbReference type="Proteomes" id="UP000183339"/>
    </source>
</evidence>
<reference evidence="5 6" key="1">
    <citation type="submission" date="2016-10" db="EMBL/GenBank/DDBJ databases">
        <authorList>
            <person name="de Groot N.N."/>
        </authorList>
    </citation>
    <scope>NUCLEOTIDE SEQUENCE [LARGE SCALE GENOMIC DNA]</scope>
    <source>
        <strain evidence="5 6">Nl7</strain>
    </source>
</reference>
<dbReference type="AlphaFoldDB" id="A0A1I0C691"/>
<protein>
    <submittedName>
        <fullName evidence="5">Glycosyltransferase family 25 (LPS biosynthesis protein)</fullName>
    </submittedName>
</protein>
<dbReference type="EMBL" id="FOHI01000003">
    <property type="protein sequence ID" value="SET14877.1"/>
    <property type="molecule type" value="Genomic_DNA"/>
</dbReference>
<gene>
    <name evidence="5" type="ORF">SAMN05216412_103297</name>
</gene>
<name>A0A1I0C691_9PROT</name>
<evidence type="ECO:0000256" key="3">
    <source>
        <dbReference type="ARBA" id="ARBA00022985"/>
    </source>
</evidence>
<organism evidence="5 6">
    <name type="scientific">Nitrosospira multiformis</name>
    <dbReference type="NCBI Taxonomy" id="1231"/>
    <lineage>
        <taxon>Bacteria</taxon>
        <taxon>Pseudomonadati</taxon>
        <taxon>Pseudomonadota</taxon>
        <taxon>Betaproteobacteria</taxon>
        <taxon>Nitrosomonadales</taxon>
        <taxon>Nitrosomonadaceae</taxon>
        <taxon>Nitrosospira</taxon>
    </lineage>
</organism>
<accession>A0A1I0C691</accession>
<dbReference type="InterPro" id="IPR002654">
    <property type="entry name" value="Glyco_trans_25"/>
</dbReference>
<dbReference type="GO" id="GO:0016740">
    <property type="term" value="F:transferase activity"/>
    <property type="evidence" value="ECO:0007669"/>
    <property type="project" value="UniProtKB-KW"/>
</dbReference>
<evidence type="ECO:0000259" key="4">
    <source>
        <dbReference type="Pfam" id="PF01755"/>
    </source>
</evidence>
<comment type="pathway">
    <text evidence="1">Bacterial outer membrane biogenesis; lipooligosaccharide biosynthesis.</text>
</comment>
<sequence length="473" mass="54028">MGAPSTKIRKLADSYARITAVAGYFWQHPEVLKGYFLFARKLGLLNALSRFSKSFRQGGARRILAPQVGTTQLRLRPSSGDPVIILAMPCQLSAANLIANALSRAGIASRIIQGPSLERYDERTHFVINPPAFVHLPAFYIAVQVEDSSKADLFTEAYLQILENASAILDYSTANIAFLSRKGLDPRRIFYLPLDGCPDNADYFFYRFLLATDSISFGEFWHLTGHKTELPSDTICLSLPEYVERTEGFARDNRFGFSAFPGLRHTQSWIGCAMSYKYLIMLARQQGLRQIMICEDDVEFSPDFEMRWRDIREYLNDSDINWHIFSGLIADLDKEADVRGLYQFRDEQFVAVNKVMSMVFNVYSERVYDTIARWDENNHDVTTNTIDRYLERHDSLSILTVNPFLVGHKESHQSTIWGVENTHYTPLIKASNQLLKEKILTYKKITGVPNSRTNVRASLCDANTTPQHRDQEL</sequence>
<evidence type="ECO:0000256" key="2">
    <source>
        <dbReference type="ARBA" id="ARBA00005222"/>
    </source>
</evidence>
<feature type="domain" description="Glycosyl transferase family 25" evidence="4">
    <location>
        <begin position="266"/>
        <end position="317"/>
    </location>
</feature>